<dbReference type="InterPro" id="IPR004839">
    <property type="entry name" value="Aminotransferase_I/II_large"/>
</dbReference>
<reference evidence="7 8" key="1">
    <citation type="submission" date="2019-11" db="EMBL/GenBank/DDBJ databases">
        <authorList>
            <person name="Dong K."/>
        </authorList>
    </citation>
    <scope>NUCLEOTIDE SEQUENCE [LARGE SCALE GENOMIC DNA]</scope>
    <source>
        <strain evidence="7 8">NBRC 111993</strain>
    </source>
</reference>
<dbReference type="Gene3D" id="3.40.640.10">
    <property type="entry name" value="Type I PLP-dependent aspartate aminotransferase-like (Major domain)"/>
    <property type="match status" value="1"/>
</dbReference>
<sequence>MQSQIPAEIILLREDEAPTLQGRLAAAIVRAILEIRARPGTRLPSSRKLAGALGISRMTVTLVYQDLVSQGYLETLPRSGIAVAATVPHRRLRAPSIRQQAEKPPDWQDWLSDHKLPRRVIRKPTNWREFRYPFIYGQPDPSLFDHNAWRECARQALGTRDFADLSSDRYGADDPLLVDYICSNTLARRGIRARRDEVLVTLGAQNALFLAVELLARADRIAVTEDPGYPDFAETLRRAQSPTSFLPVDHGGLNPADLPPNTRLVIVTPSHHIPTGGTMPLARRRELLERAAAQDFLIIEDDYDFEMSYLAQPLPALRSMDDAGRVIYIGSFSKSLFPGLRIGYMVGPAELIRQARALRSIMLRHPPSHLQRITAYFLALGHYDAHIVRLREALKRRRALIEEALQGSALELAGAPRAGGSSVWVRAPDGVGSQILADRLHDESVLIEPGEVFFEQPPEPCSFFRLGYATIADNLIAEGIRRIDRAAARLAGRRSL</sequence>
<evidence type="ECO:0000313" key="7">
    <source>
        <dbReference type="EMBL" id="MTH79260.1"/>
    </source>
</evidence>
<dbReference type="RefSeq" id="WP_155096614.1">
    <property type="nucleotide sequence ID" value="NZ_WMIE01000012.1"/>
</dbReference>
<keyword evidence="8" id="KW-1185">Reference proteome</keyword>
<dbReference type="InterPro" id="IPR051446">
    <property type="entry name" value="HTH_trans_reg/aminotransferase"/>
</dbReference>
<keyword evidence="2" id="KW-0663">Pyridoxal phosphate</keyword>
<dbReference type="OrthoDB" id="9808770at2"/>
<dbReference type="InterPro" id="IPR015424">
    <property type="entry name" value="PyrdxlP-dep_Trfase"/>
</dbReference>
<name>A0A6L6JB94_9RHOB</name>
<dbReference type="InterPro" id="IPR000524">
    <property type="entry name" value="Tscrpt_reg_HTH_GntR"/>
</dbReference>
<dbReference type="PRINTS" id="PR00035">
    <property type="entry name" value="HTHGNTR"/>
</dbReference>
<evidence type="ECO:0000256" key="3">
    <source>
        <dbReference type="ARBA" id="ARBA00023015"/>
    </source>
</evidence>
<dbReference type="AlphaFoldDB" id="A0A6L6JB94"/>
<keyword evidence="7" id="KW-0032">Aminotransferase</keyword>
<dbReference type="PANTHER" id="PTHR46577">
    <property type="entry name" value="HTH-TYPE TRANSCRIPTIONAL REGULATORY PROTEIN GABR"/>
    <property type="match status" value="1"/>
</dbReference>
<gene>
    <name evidence="7" type="ORF">GL286_16170</name>
</gene>
<dbReference type="InterPro" id="IPR036388">
    <property type="entry name" value="WH-like_DNA-bd_sf"/>
</dbReference>
<proteinExistence type="inferred from homology"/>
<dbReference type="GO" id="GO:0003677">
    <property type="term" value="F:DNA binding"/>
    <property type="evidence" value="ECO:0007669"/>
    <property type="project" value="UniProtKB-KW"/>
</dbReference>
<dbReference type="Pfam" id="PF00392">
    <property type="entry name" value="GntR"/>
    <property type="match status" value="1"/>
</dbReference>
<keyword evidence="7" id="KW-0808">Transferase</keyword>
<dbReference type="SUPFAM" id="SSF46785">
    <property type="entry name" value="Winged helix' DNA-binding domain"/>
    <property type="match status" value="1"/>
</dbReference>
<evidence type="ECO:0000256" key="4">
    <source>
        <dbReference type="ARBA" id="ARBA00023125"/>
    </source>
</evidence>
<comment type="similarity">
    <text evidence="1">In the C-terminal section; belongs to the class-I pyridoxal-phosphate-dependent aminotransferase family.</text>
</comment>
<dbReference type="InterPro" id="IPR036390">
    <property type="entry name" value="WH_DNA-bd_sf"/>
</dbReference>
<evidence type="ECO:0000313" key="8">
    <source>
        <dbReference type="Proteomes" id="UP000478183"/>
    </source>
</evidence>
<dbReference type="Proteomes" id="UP000478183">
    <property type="component" value="Unassembled WGS sequence"/>
</dbReference>
<dbReference type="EMBL" id="WMIE01000012">
    <property type="protein sequence ID" value="MTH79260.1"/>
    <property type="molecule type" value="Genomic_DNA"/>
</dbReference>
<dbReference type="SMART" id="SM00345">
    <property type="entry name" value="HTH_GNTR"/>
    <property type="match status" value="1"/>
</dbReference>
<dbReference type="Pfam" id="PF00155">
    <property type="entry name" value="Aminotran_1_2"/>
    <property type="match status" value="1"/>
</dbReference>
<evidence type="ECO:0000256" key="1">
    <source>
        <dbReference type="ARBA" id="ARBA00005384"/>
    </source>
</evidence>
<dbReference type="CDD" id="cd07377">
    <property type="entry name" value="WHTH_GntR"/>
    <property type="match status" value="1"/>
</dbReference>
<dbReference type="GO" id="GO:0003700">
    <property type="term" value="F:DNA-binding transcription factor activity"/>
    <property type="evidence" value="ECO:0007669"/>
    <property type="project" value="InterPro"/>
</dbReference>
<evidence type="ECO:0000259" key="6">
    <source>
        <dbReference type="PROSITE" id="PS50949"/>
    </source>
</evidence>
<dbReference type="Gene3D" id="1.10.10.10">
    <property type="entry name" value="Winged helix-like DNA-binding domain superfamily/Winged helix DNA-binding domain"/>
    <property type="match status" value="1"/>
</dbReference>
<protein>
    <submittedName>
        <fullName evidence="7">Aminotransferase class I/II-fold pyridoxal phosphate-dependent enzyme</fullName>
    </submittedName>
</protein>
<evidence type="ECO:0000256" key="2">
    <source>
        <dbReference type="ARBA" id="ARBA00022898"/>
    </source>
</evidence>
<accession>A0A6L6JB94</accession>
<keyword evidence="4" id="KW-0238">DNA-binding</keyword>
<evidence type="ECO:0000256" key="5">
    <source>
        <dbReference type="ARBA" id="ARBA00023163"/>
    </source>
</evidence>
<feature type="domain" description="HTH gntR-type" evidence="6">
    <location>
        <begin position="18"/>
        <end position="86"/>
    </location>
</feature>
<dbReference type="PROSITE" id="PS50949">
    <property type="entry name" value="HTH_GNTR"/>
    <property type="match status" value="1"/>
</dbReference>
<dbReference type="CDD" id="cd00609">
    <property type="entry name" value="AAT_like"/>
    <property type="match status" value="1"/>
</dbReference>
<dbReference type="GO" id="GO:0030170">
    <property type="term" value="F:pyridoxal phosphate binding"/>
    <property type="evidence" value="ECO:0007669"/>
    <property type="project" value="InterPro"/>
</dbReference>
<dbReference type="InterPro" id="IPR015421">
    <property type="entry name" value="PyrdxlP-dep_Trfase_major"/>
</dbReference>
<keyword evidence="5" id="KW-0804">Transcription</keyword>
<dbReference type="GO" id="GO:0008483">
    <property type="term" value="F:transaminase activity"/>
    <property type="evidence" value="ECO:0007669"/>
    <property type="project" value="UniProtKB-KW"/>
</dbReference>
<dbReference type="PANTHER" id="PTHR46577:SF1">
    <property type="entry name" value="HTH-TYPE TRANSCRIPTIONAL REGULATORY PROTEIN GABR"/>
    <property type="match status" value="1"/>
</dbReference>
<organism evidence="7 8">
    <name type="scientific">Paracoccus aestuariivivens</name>
    <dbReference type="NCBI Taxonomy" id="1820333"/>
    <lineage>
        <taxon>Bacteria</taxon>
        <taxon>Pseudomonadati</taxon>
        <taxon>Pseudomonadota</taxon>
        <taxon>Alphaproteobacteria</taxon>
        <taxon>Rhodobacterales</taxon>
        <taxon>Paracoccaceae</taxon>
        <taxon>Paracoccus</taxon>
    </lineage>
</organism>
<keyword evidence="3" id="KW-0805">Transcription regulation</keyword>
<dbReference type="SUPFAM" id="SSF53383">
    <property type="entry name" value="PLP-dependent transferases"/>
    <property type="match status" value="1"/>
</dbReference>
<comment type="caution">
    <text evidence="7">The sequence shown here is derived from an EMBL/GenBank/DDBJ whole genome shotgun (WGS) entry which is preliminary data.</text>
</comment>